<dbReference type="SUPFAM" id="SSF54913">
    <property type="entry name" value="GlnB-like"/>
    <property type="match status" value="1"/>
</dbReference>
<organism evidence="1 2">
    <name type="scientific">Methanofollis liminatans DSM 4140</name>
    <dbReference type="NCBI Taxonomy" id="28892"/>
    <lineage>
        <taxon>Archaea</taxon>
        <taxon>Methanobacteriati</taxon>
        <taxon>Methanobacteriota</taxon>
        <taxon>Stenosarchaea group</taxon>
        <taxon>Methanomicrobia</taxon>
        <taxon>Methanomicrobiales</taxon>
        <taxon>Methanomicrobiaceae</taxon>
        <taxon>Methanofollis</taxon>
    </lineage>
</organism>
<sequence length="117" mass="12467">MICEGCKDLIVTIVKKGWADQVMQAARNAGSEGGTVLMGRGTGIHEMQSFLGIPIEPEKEIVLIVVEPEQTDGVLDAISAAAELDQPGMGIAFVIPLSRVAGRVHMLRKKEEEEGGP</sequence>
<dbReference type="Proteomes" id="UP000005095">
    <property type="component" value="Chromosome"/>
</dbReference>
<keyword evidence="2" id="KW-1185">Reference proteome</keyword>
<dbReference type="PATRIC" id="fig|28892.9.peg.1488"/>
<dbReference type="EMBL" id="CM001555">
    <property type="protein sequence ID" value="EJG07328.1"/>
    <property type="molecule type" value="Genomic_DNA"/>
</dbReference>
<dbReference type="SMART" id="SM00938">
    <property type="entry name" value="P-II"/>
    <property type="match status" value="1"/>
</dbReference>
<dbReference type="AlphaFoldDB" id="J1AQV1"/>
<name>J1AQV1_9EURY</name>
<dbReference type="STRING" id="28892.Metli_1376"/>
<dbReference type="Gene3D" id="3.30.70.120">
    <property type="match status" value="1"/>
</dbReference>
<dbReference type="GO" id="GO:0006808">
    <property type="term" value="P:regulation of nitrogen utilization"/>
    <property type="evidence" value="ECO:0007669"/>
    <property type="project" value="InterPro"/>
</dbReference>
<dbReference type="InterPro" id="IPR011322">
    <property type="entry name" value="N-reg_PII-like_a/b"/>
</dbReference>
<dbReference type="InterPro" id="IPR015867">
    <property type="entry name" value="N-reg_PII/ATP_PRibTrfase_C"/>
</dbReference>
<dbReference type="Pfam" id="PF00543">
    <property type="entry name" value="P-II"/>
    <property type="match status" value="1"/>
</dbReference>
<dbReference type="RefSeq" id="WP_004039072.1">
    <property type="nucleotide sequence ID" value="NZ_CM001555.1"/>
</dbReference>
<gene>
    <name evidence="1" type="ORF">Metli_1376</name>
</gene>
<dbReference type="HOGENOM" id="CLU_159089_0_0_2"/>
<dbReference type="InterPro" id="IPR002187">
    <property type="entry name" value="N-reg_PII"/>
</dbReference>
<accession>J1AQV1</accession>
<evidence type="ECO:0000313" key="1">
    <source>
        <dbReference type="EMBL" id="EJG07328.1"/>
    </source>
</evidence>
<reference evidence="1 2" key="1">
    <citation type="submission" date="2011-08" db="EMBL/GenBank/DDBJ databases">
        <title>The complete genome of Methanofollis liminatans DSM 4140.</title>
        <authorList>
            <consortium name="US DOE Joint Genome Institute (JGI-PGF)"/>
            <person name="Lucas S."/>
            <person name="Han J."/>
            <person name="Lapidus A."/>
            <person name="Bruce D."/>
            <person name="Goodwin L."/>
            <person name="Pitluck S."/>
            <person name="Peters L."/>
            <person name="Kyrpides N."/>
            <person name="Mavromatis K."/>
            <person name="Ivanova N."/>
            <person name="Mikhailova N."/>
            <person name="Lu M."/>
            <person name="Detter J.C."/>
            <person name="Tapia R."/>
            <person name="Han C."/>
            <person name="Land M."/>
            <person name="Hauser L."/>
            <person name="Markowitz V."/>
            <person name="Cheng J.-F."/>
            <person name="Hugenholtz P."/>
            <person name="Woyke T."/>
            <person name="Wu D."/>
            <person name="Spring S."/>
            <person name="Schuler E."/>
            <person name="Brambilla E."/>
            <person name="Klenk H.-P."/>
            <person name="Eisen J.A."/>
        </authorList>
    </citation>
    <scope>NUCLEOTIDE SEQUENCE [LARGE SCALE GENOMIC DNA]</scope>
    <source>
        <strain evidence="1 2">DSM 4140</strain>
    </source>
</reference>
<dbReference type="GO" id="GO:0030234">
    <property type="term" value="F:enzyme regulator activity"/>
    <property type="evidence" value="ECO:0007669"/>
    <property type="project" value="InterPro"/>
</dbReference>
<proteinExistence type="predicted"/>
<evidence type="ECO:0000313" key="2">
    <source>
        <dbReference type="Proteomes" id="UP000005095"/>
    </source>
</evidence>
<dbReference type="PROSITE" id="PS51343">
    <property type="entry name" value="PII_GLNB_DOM"/>
    <property type="match status" value="1"/>
</dbReference>
<dbReference type="OrthoDB" id="145191at2157"/>
<protein>
    <submittedName>
        <fullName evidence="1">Nitrogen regulatory protein P-II</fullName>
    </submittedName>
</protein>